<dbReference type="AlphaFoldDB" id="A0A819FVN6"/>
<evidence type="ECO:0000313" key="4">
    <source>
        <dbReference type="Proteomes" id="UP000663868"/>
    </source>
</evidence>
<feature type="chain" id="PRO_5035693435" evidence="1">
    <location>
        <begin position="21"/>
        <end position="221"/>
    </location>
</feature>
<sequence>MACQLFILLILISLAQFGISNLINSSNLKRNVKSSHLQDEFNSYVRYFPNLSIDGPEGWYQMNNEEIRSLLPNINDSMWYDNPKFQEKPDAIPPKILLPLFGFKKFLEKLQNGERNPNIIALVTSIQYKQRNITCDSQSHKITLREDGLWIKFIYGFFCGVLSSFYERFLFTKMNAIGYEIEYYQVPKMSTYYELDIKTIYSDNIVKEPLNKFVNNWKAQN</sequence>
<dbReference type="EMBL" id="CAJNOE010001203">
    <property type="protein sequence ID" value="CAF1400411.1"/>
    <property type="molecule type" value="Genomic_DNA"/>
</dbReference>
<dbReference type="Proteomes" id="UP000663868">
    <property type="component" value="Unassembled WGS sequence"/>
</dbReference>
<feature type="signal peptide" evidence="1">
    <location>
        <begin position="1"/>
        <end position="20"/>
    </location>
</feature>
<reference evidence="3" key="1">
    <citation type="submission" date="2021-02" db="EMBL/GenBank/DDBJ databases">
        <authorList>
            <person name="Nowell W R."/>
        </authorList>
    </citation>
    <scope>NUCLEOTIDE SEQUENCE</scope>
</reference>
<dbReference type="EMBL" id="CAJOBB010001558">
    <property type="protein sequence ID" value="CAF3873583.1"/>
    <property type="molecule type" value="Genomic_DNA"/>
</dbReference>
<accession>A0A819FVN6</accession>
<keyword evidence="1" id="KW-0732">Signal</keyword>
<proteinExistence type="predicted"/>
<comment type="caution">
    <text evidence="3">The sequence shown here is derived from an EMBL/GenBank/DDBJ whole genome shotgun (WGS) entry which is preliminary data.</text>
</comment>
<evidence type="ECO:0000313" key="2">
    <source>
        <dbReference type="EMBL" id="CAF1400411.1"/>
    </source>
</evidence>
<dbReference type="Proteomes" id="UP000663860">
    <property type="component" value="Unassembled WGS sequence"/>
</dbReference>
<name>A0A819FVN6_9BILA</name>
<protein>
    <submittedName>
        <fullName evidence="3">Uncharacterized protein</fullName>
    </submittedName>
</protein>
<evidence type="ECO:0000313" key="3">
    <source>
        <dbReference type="EMBL" id="CAF3873583.1"/>
    </source>
</evidence>
<organism evidence="3 4">
    <name type="scientific">Adineta steineri</name>
    <dbReference type="NCBI Taxonomy" id="433720"/>
    <lineage>
        <taxon>Eukaryota</taxon>
        <taxon>Metazoa</taxon>
        <taxon>Spiralia</taxon>
        <taxon>Gnathifera</taxon>
        <taxon>Rotifera</taxon>
        <taxon>Eurotatoria</taxon>
        <taxon>Bdelloidea</taxon>
        <taxon>Adinetida</taxon>
        <taxon>Adinetidae</taxon>
        <taxon>Adineta</taxon>
    </lineage>
</organism>
<gene>
    <name evidence="2" type="ORF">IZO911_LOCUS39459</name>
    <name evidence="3" type="ORF">KXQ929_LOCUS21350</name>
</gene>
<evidence type="ECO:0000256" key="1">
    <source>
        <dbReference type="SAM" id="SignalP"/>
    </source>
</evidence>